<dbReference type="Gramene" id="Vigun05g165500.3.v1.2">
    <property type="protein sequence ID" value="Vigun05g165500.3.v1.2"/>
    <property type="gene ID" value="Vigun05g165500.v1.2"/>
</dbReference>
<keyword evidence="3" id="KW-1185">Reference proteome</keyword>
<keyword evidence="1" id="KW-0812">Transmembrane</keyword>
<evidence type="ECO:0000313" key="2">
    <source>
        <dbReference type="EMBL" id="QCE10350.1"/>
    </source>
</evidence>
<protein>
    <submittedName>
        <fullName evidence="2">Uncharacterized protein</fullName>
    </submittedName>
</protein>
<feature type="transmembrane region" description="Helical" evidence="1">
    <location>
        <begin position="79"/>
        <end position="101"/>
    </location>
</feature>
<gene>
    <name evidence="2" type="ORF">DEO72_LG10g1580</name>
</gene>
<dbReference type="AlphaFoldDB" id="A0A4D6N935"/>
<reference evidence="2 3" key="1">
    <citation type="submission" date="2019-04" db="EMBL/GenBank/DDBJ databases">
        <title>An improved genome assembly and genetic linkage map for asparagus bean, Vigna unguiculata ssp. sesquipedialis.</title>
        <authorList>
            <person name="Xia Q."/>
            <person name="Zhang R."/>
            <person name="Dong Y."/>
        </authorList>
    </citation>
    <scope>NUCLEOTIDE SEQUENCE [LARGE SCALE GENOMIC DNA]</scope>
    <source>
        <tissue evidence="2">Leaf</tissue>
    </source>
</reference>
<dbReference type="Gramene" id="Vigun05g165500.1.v1.2">
    <property type="protein sequence ID" value="Vigun05g165500.1.v1.2"/>
    <property type="gene ID" value="Vigun05g165500.v1.2"/>
</dbReference>
<keyword evidence="1" id="KW-0472">Membrane</keyword>
<sequence>MSVSKKKVEDLANDMETKLKDADTIARRLKEDMFKRQESQDKPKSNIYEVEVVKVLLAKACMKAYFEVFMMAMQHVLTFLVRWSCLMWLCLTSIGLCVYPVNLCCLDG</sequence>
<accession>A0A4D6N935</accession>
<name>A0A4D6N935_VIGUN</name>
<proteinExistence type="predicted"/>
<dbReference type="Proteomes" id="UP000501690">
    <property type="component" value="Linkage Group LG10"/>
</dbReference>
<evidence type="ECO:0000256" key="1">
    <source>
        <dbReference type="SAM" id="Phobius"/>
    </source>
</evidence>
<dbReference type="Gramene" id="Vigun05g165500.2.v1.2">
    <property type="protein sequence ID" value="Vigun05g165500.2.v1.2"/>
    <property type="gene ID" value="Vigun05g165500.v1.2"/>
</dbReference>
<dbReference type="EMBL" id="CP039354">
    <property type="protein sequence ID" value="QCE10350.1"/>
    <property type="molecule type" value="Genomic_DNA"/>
</dbReference>
<keyword evidence="1" id="KW-1133">Transmembrane helix</keyword>
<evidence type="ECO:0000313" key="3">
    <source>
        <dbReference type="Proteomes" id="UP000501690"/>
    </source>
</evidence>
<organism evidence="2 3">
    <name type="scientific">Vigna unguiculata</name>
    <name type="common">Cowpea</name>
    <dbReference type="NCBI Taxonomy" id="3917"/>
    <lineage>
        <taxon>Eukaryota</taxon>
        <taxon>Viridiplantae</taxon>
        <taxon>Streptophyta</taxon>
        <taxon>Embryophyta</taxon>
        <taxon>Tracheophyta</taxon>
        <taxon>Spermatophyta</taxon>
        <taxon>Magnoliopsida</taxon>
        <taxon>eudicotyledons</taxon>
        <taxon>Gunneridae</taxon>
        <taxon>Pentapetalae</taxon>
        <taxon>rosids</taxon>
        <taxon>fabids</taxon>
        <taxon>Fabales</taxon>
        <taxon>Fabaceae</taxon>
        <taxon>Papilionoideae</taxon>
        <taxon>50 kb inversion clade</taxon>
        <taxon>NPAAA clade</taxon>
        <taxon>indigoferoid/millettioid clade</taxon>
        <taxon>Phaseoleae</taxon>
        <taxon>Vigna</taxon>
    </lineage>
</organism>